<dbReference type="SUPFAM" id="SSF48371">
    <property type="entry name" value="ARM repeat"/>
    <property type="match status" value="1"/>
</dbReference>
<dbReference type="Pfam" id="PF02138">
    <property type="entry name" value="Beach"/>
    <property type="match status" value="1"/>
</dbReference>
<evidence type="ECO:0000256" key="3">
    <source>
        <dbReference type="ARBA" id="ARBA00022553"/>
    </source>
</evidence>
<dbReference type="InterPro" id="IPR031570">
    <property type="entry name" value="NBEA/BDCP_DUF4704"/>
</dbReference>
<evidence type="ECO:0000256" key="9">
    <source>
        <dbReference type="ARBA" id="ARBA00080802"/>
    </source>
</evidence>
<dbReference type="SUPFAM" id="SSF81837">
    <property type="entry name" value="BEACH domain"/>
    <property type="match status" value="1"/>
</dbReference>
<evidence type="ECO:0000256" key="5">
    <source>
        <dbReference type="ARBA" id="ARBA00022737"/>
    </source>
</evidence>
<dbReference type="InterPro" id="IPR036322">
    <property type="entry name" value="WD40_repeat_dom_sf"/>
</dbReference>
<dbReference type="GO" id="GO:0019901">
    <property type="term" value="F:protein kinase binding"/>
    <property type="evidence" value="ECO:0007669"/>
    <property type="project" value="Ensembl"/>
</dbReference>
<dbReference type="InterPro" id="IPR023362">
    <property type="entry name" value="PH-BEACH_dom"/>
</dbReference>
<dbReference type="FunFam" id="2.60.120.200:FF:000010">
    <property type="entry name" value="neurobeachin isoform X2"/>
    <property type="match status" value="1"/>
</dbReference>
<dbReference type="GO" id="GO:0061484">
    <property type="term" value="P:hematopoietic stem cell homeostasis"/>
    <property type="evidence" value="ECO:0007669"/>
    <property type="project" value="Ensembl"/>
</dbReference>
<dbReference type="PANTHER" id="PTHR13743">
    <property type="entry name" value="BEIGE/BEACH-RELATED"/>
    <property type="match status" value="1"/>
</dbReference>
<dbReference type="SUPFAM" id="SSF50729">
    <property type="entry name" value="PH domain-like"/>
    <property type="match status" value="1"/>
</dbReference>
<dbReference type="SMART" id="SM00320">
    <property type="entry name" value="WD40"/>
    <property type="match status" value="5"/>
</dbReference>
<dbReference type="CDD" id="cd06071">
    <property type="entry name" value="Beach"/>
    <property type="match status" value="1"/>
</dbReference>
<feature type="compositionally biased region" description="Low complexity" evidence="10">
    <location>
        <begin position="1839"/>
        <end position="1849"/>
    </location>
</feature>
<dbReference type="CDD" id="cd01201">
    <property type="entry name" value="PH_BEACH"/>
    <property type="match status" value="1"/>
</dbReference>
<dbReference type="Ensembl" id="ENSNNAT00000029267.1">
    <property type="protein sequence ID" value="ENSNNAP00000027939.1"/>
    <property type="gene ID" value="ENSNNAG00000007224.1"/>
</dbReference>
<dbReference type="OrthoDB" id="26681at2759"/>
<dbReference type="InterPro" id="IPR036372">
    <property type="entry name" value="BEACH_dom_sf"/>
</dbReference>
<feature type="domain" description="BEACH" evidence="11">
    <location>
        <begin position="2268"/>
        <end position="2578"/>
    </location>
</feature>
<evidence type="ECO:0000256" key="4">
    <source>
        <dbReference type="ARBA" id="ARBA00022574"/>
    </source>
</evidence>
<dbReference type="InterPro" id="IPR015943">
    <property type="entry name" value="WD40/YVTN_repeat-like_dom_sf"/>
</dbReference>
<dbReference type="InterPro" id="IPR010508">
    <property type="entry name" value="NBEA-like_DUF1088"/>
</dbReference>
<dbReference type="Gene3D" id="2.30.29.30">
    <property type="entry name" value="Pleckstrin-homology domain (PH domain)/Phosphotyrosine-binding domain (PTB)"/>
    <property type="match status" value="1"/>
</dbReference>
<evidence type="ECO:0000256" key="6">
    <source>
        <dbReference type="ARBA" id="ARBA00023136"/>
    </source>
</evidence>
<dbReference type="PROSITE" id="PS51783">
    <property type="entry name" value="PH_BEACH"/>
    <property type="match status" value="1"/>
</dbReference>
<dbReference type="InterPro" id="IPR046852">
    <property type="entry name" value="Neurobeachin_a-sol"/>
</dbReference>
<evidence type="ECO:0000256" key="1">
    <source>
        <dbReference type="ARBA" id="ARBA00004170"/>
    </source>
</evidence>
<dbReference type="InterPro" id="IPR000409">
    <property type="entry name" value="BEACH_dom"/>
</dbReference>
<dbReference type="Pfam" id="PF06469">
    <property type="entry name" value="DUF1088"/>
    <property type="match status" value="1"/>
</dbReference>
<evidence type="ECO:0000256" key="2">
    <source>
        <dbReference type="ARBA" id="ARBA00008498"/>
    </source>
</evidence>
<dbReference type="InterPro" id="IPR050865">
    <property type="entry name" value="BEACH_Domain"/>
</dbReference>
<evidence type="ECO:0000256" key="7">
    <source>
        <dbReference type="ARBA" id="ARBA00065599"/>
    </source>
</evidence>
<reference evidence="13" key="1">
    <citation type="submission" date="2025-08" db="UniProtKB">
        <authorList>
            <consortium name="Ensembl"/>
        </authorList>
    </citation>
    <scope>IDENTIFICATION</scope>
</reference>
<dbReference type="Pfam" id="PF20425">
    <property type="entry name" value="Neurobeachin"/>
    <property type="match status" value="1"/>
</dbReference>
<feature type="compositionally biased region" description="Polar residues" evidence="10">
    <location>
        <begin position="1243"/>
        <end position="1253"/>
    </location>
</feature>
<protein>
    <recommendedName>
        <fullName evidence="8">Neurobeachin</fullName>
    </recommendedName>
    <alternativeName>
        <fullName evidence="9">Lysosomal-trafficking regulator 2</fullName>
    </alternativeName>
</protein>
<dbReference type="FunFam" id="1.10.1540.10:FF:000001">
    <property type="entry name" value="neurobeachin isoform X1"/>
    <property type="match status" value="1"/>
</dbReference>
<dbReference type="GO" id="GO:0005829">
    <property type="term" value="C:cytosol"/>
    <property type="evidence" value="ECO:0007669"/>
    <property type="project" value="Ensembl"/>
</dbReference>
<dbReference type="GO" id="GO:0098696">
    <property type="term" value="P:regulation of neurotransmitter receptor localization to postsynaptic specialization membrane"/>
    <property type="evidence" value="ECO:0007669"/>
    <property type="project" value="Ensembl"/>
</dbReference>
<keyword evidence="14" id="KW-1185">Reference proteome</keyword>
<feature type="compositionally biased region" description="Basic and acidic residues" evidence="10">
    <location>
        <begin position="1260"/>
        <end position="1270"/>
    </location>
</feature>
<comment type="subcellular location">
    <subcellularLocation>
        <location evidence="1">Membrane</location>
        <topology evidence="1">Peripheral membrane protein</topology>
    </subcellularLocation>
</comment>
<dbReference type="GeneTree" id="ENSGT00940000154934"/>
<evidence type="ECO:0000313" key="13">
    <source>
        <dbReference type="Ensembl" id="ENSNNAP00000027939.1"/>
    </source>
</evidence>
<dbReference type="Gene3D" id="1.10.1540.10">
    <property type="entry name" value="BEACH domain"/>
    <property type="match status" value="1"/>
</dbReference>
<feature type="region of interest" description="Disordered" evidence="10">
    <location>
        <begin position="968"/>
        <end position="992"/>
    </location>
</feature>
<feature type="region of interest" description="Disordered" evidence="10">
    <location>
        <begin position="1243"/>
        <end position="1270"/>
    </location>
</feature>
<dbReference type="InterPro" id="IPR011993">
    <property type="entry name" value="PH-like_dom_sf"/>
</dbReference>
<dbReference type="GO" id="GO:0098978">
    <property type="term" value="C:glutamatergic synapse"/>
    <property type="evidence" value="ECO:0007669"/>
    <property type="project" value="Ensembl"/>
</dbReference>
<dbReference type="SMART" id="SM01026">
    <property type="entry name" value="Beach"/>
    <property type="match status" value="1"/>
</dbReference>
<sequence length="2961" mass="330732">MASDKPVSGPEPQPAGLIPVGASGGGGGGSTSSSSSAAVMGELRASGSGSVVLPAGMINPSVPIRNIRMKFAVLIGLIQVGEVSNRDIVETVLNLLVGGEFDLEMNFIIQDAESITCMSELLEHCDVTCQAEIWSMFTAILRKSVRNLQTSTEVGLIEQVLLKMSTVDDMIADLLVDMLGVLASYSITVKELKLLFSMLRGENGIWPRHAVKLLSVLNQMPQRHGPDTFFNFPGCSAAAIALPPIAKWPYQNGFTLNTWFRMDPLNNINVDKDKPYLYCFRTSKGVGYSAHFVGNCLIVTSLKSKGKGFQHCVKYDFQPRKWYMISIVHIYNRWRNSEIRCYVNGQLVSYGDMAWHVNTNDSYDKCFLGSSETADANRVFCGQLGAVYVFTEALNPAQIFAVHQLGPGYKSTFKFKSESDIHLAEHHKQVLYDGKLASSIAFTYNAKATDAQLCLESSPKENPSIFVHSPHALMLQDVKAIVTHSIHSAIHSIGGIQVLFPLFAQLDNRQLHDSQVETTVCATLLAFLVELLKSSVAMQEQMLGGKGFLVIGYLLEKSSRVHITRAVLEQFLSFAKYLDGLSHGAPLLKQLCDHILFNPAIWIHTPAKVQLSLYTYLSAEFIGTATIYNTIRRVGTVLQLMHTLKYYYWVVNPADSSGITPKGLEGPRPSQKEIISLRAFMLLFLKQLILKDRGVKEDELQSILNYLLTMHEDENIHDVLQLLVALMSEHPASMIPAFDQRNGIRVIYKLLASKSESIWVQALKVLGYFLKHLGHKRKVEIMHTHSLFTLLGERLMLHTNTLTITTYNTLYEILTEQVCTQVVHKPHPEPDSTVKIQNPMILKVVATLLKNSAPSAELMEVRRLFLSDMIKLFSNSRENRRCLLQCSVWQDWMFSLGYINPKNSEEQKITEMVYNIFRILLYHAIKYEWGGWRVWVDTLSIAHSKVTYEAHKEYLAKMYEEYQRQEEENIKKGKKGNVSTISGLSSQTTGAKGAMEIREIEDLSQSQSPESETDYPVSTDSRDLLIATKVCDDVLGNADRPGSGVHVEVHDLLVDIKAEKVEATEVKLDDMDLSPETLVTRENGTLVEVESLLDNVYSAAVEKLQNNVHGSVGIIKKNEEKDNGPLITLADDKDEPPHNSTSFLFDKISSQEEKLLPELSSNHITIANIQETQIHLGVNNDLGLLSHMSSSTDIACSSSIIEDKEFKIHTSIDAIDSLSERDLASSSKGVEYTEMAATTLETESSGKTVSNVDGGSIISDTERSDDGKEVGKEIRKIQTTTTTQAVQGRSITQQDRDLRVDLGFRGMPMTEEQRRQFSPGPRTTMFRIPEFKWSPMHQRLLTDLLFALETDVHVWRSHSTKSVMDFVNSNENIIFVHNTIHLISQMVDNIIIACGGILPLLSAATSPTTELENIEVTQGMSAETAVTFLSRLMAMVDVLVFASSLNFSEIEAEKNMSSGGLMRQCLRLVCCVAVRNCLECRQRQREKVNKSSLICSKTQETLQGLSATTTTKTPLENVPGNLSPIKDPDRLLQDVDINRLRAVVFRDVDDSKQAQFLALAVVYFISVLMVSKYRDILEPQRETARSGSQAGRNIRQEINSPTSTVVVIPSIPHPSLNHGFLAKLIPEQSFTHSFYKETPVVFPDNIKEKETPTPIEDIPLESSIPHTDSGIEEEQIPSILNGTDLETSPGPDAMSELLSTLSSEVKKSQESLTECPSEILKPASSISSISQSKGINVKEILKSLVAAPVEIPECGPDPIPYPDPALKREAQPILPMQFHSFDRSVVVPVKKPPPGSLAVTTVGTTTAGSGLPPSSTPNIFAATGATPKSMINTTGAVDSGSSSSSSSSSFVNGATSKNLPAVQTVAPMPEDTAENMSITTKLERALEKVAPLLREIFVDFAPFLSRTLLGSHGQELLIEGLVCMKSSTSVVELVMLLCSQEWQNSIQKNAGLAFIELINEGRLLCHAMKDHIVRVANEAEFILNRQRAEDVHKHAEFESQCAQYAADRREEEKMCDHLISAAKHRDHVTANQLKQKILNILTNKHGAWGAVSYSQLHDFWRLDYWEDDLRRRRRFVRNAFGSTHSDALLKAAGEYGTEEDVIKSKKTFRSQAVVNQNAETELMLEGDDDAVSLLQEKEIDNLAGPVVLSTPAQLIAPVVVAKGTLSITTTEIYFEVDEDDSAFKKIDPKVLAYTEGLHGKWMFSEIRAVFSRRYLLQNTALEVFMANRTSVMFNFPDQATVKKVVYSLPRVGVGTSYGLPQARRISLATPRQLYKSSNMTQRWQRREISNFEYLMFLNTIAGRTYNDLNQYPVFPWVLTNYESEELDLTLPGNFRDLSKPIGALNPKRAVFYAERYETWENDQTPPYHYNTHYSTSTCTLAWLVRIEPFTTFFLNANDGKFDHPDRTFSSVARSWRNSQRDTSDVKELIPEFYYLPEMFVNSNGYNFGAREDEIIVNDVELPPWAKKPEDFVRINRMALESEFVSCQLHQWIDLIFGYKQRGPEAVRALNVFHYLTYEGSINLDSITDPVLREIPDAYFIRDPHTFLLTKDFIKAMEAQIQNFGQTPSQLLIEPHPPRSSAMHLCFLPQSPLMFKDQMQQDVIMVLKFPSNSPVTHVAANTLPHLTIPAVVTVTCSRLFAVNRWHNTVGLRGAPGYSLDQAHHLPIEMDPLIANNSGVNKRQITDLVDQSIQINAHCFVVTADNRYILICGFWDKSFRVYSTETGKLTQIVFGHWDVVTCLARSESYIGGDCYIVSGSRDATLLLWYWSGRHHIIGDNPNSSDYPAPRAVLTGHDHEVVCVSVCAELGLVISGAKEGPCLVHTITGDLLRALEGTENCLYPRLISVSSEGHCIIYYERGRFSNFSINGKLLAQMEINDSTRAILLSSDGQNLVTGGDNGVVEVWQACDFKQLYIYPGCDAGIRAMDLSHDQRTLITGMASGSIVAFNIDFNRWHYEHQNRY</sequence>
<keyword evidence="6" id="KW-0472">Membrane</keyword>
<evidence type="ECO:0000313" key="14">
    <source>
        <dbReference type="Proteomes" id="UP000694559"/>
    </source>
</evidence>
<dbReference type="InterPro" id="IPR016024">
    <property type="entry name" value="ARM-type_fold"/>
</dbReference>
<dbReference type="GO" id="GO:0008104">
    <property type="term" value="P:intracellular protein localization"/>
    <property type="evidence" value="ECO:0007669"/>
    <property type="project" value="Ensembl"/>
</dbReference>
<keyword evidence="4" id="KW-0853">WD repeat</keyword>
<gene>
    <name evidence="13" type="primary">NBEA</name>
</gene>
<dbReference type="Pfam" id="PF15787">
    <property type="entry name" value="DUF4704"/>
    <property type="match status" value="1"/>
</dbReference>
<feature type="compositionally biased region" description="Polar residues" evidence="10">
    <location>
        <begin position="977"/>
        <end position="990"/>
    </location>
</feature>
<accession>A0A8C6YD09</accession>
<dbReference type="PANTHER" id="PTHR13743:SF62">
    <property type="entry name" value="NEUROBEACHIN"/>
    <property type="match status" value="1"/>
</dbReference>
<dbReference type="InterPro" id="IPR001680">
    <property type="entry name" value="WD40_rpt"/>
</dbReference>
<dbReference type="SUPFAM" id="SSF49899">
    <property type="entry name" value="Concanavalin A-like lectins/glucanases"/>
    <property type="match status" value="1"/>
</dbReference>
<feature type="domain" description="BEACH-type PH" evidence="12">
    <location>
        <begin position="2141"/>
        <end position="2249"/>
    </location>
</feature>
<reference evidence="13" key="2">
    <citation type="submission" date="2025-09" db="UniProtKB">
        <authorList>
            <consortium name="Ensembl"/>
        </authorList>
    </citation>
    <scope>IDENTIFICATION</scope>
</reference>
<dbReference type="GO" id="GO:0005634">
    <property type="term" value="C:nucleus"/>
    <property type="evidence" value="ECO:0007669"/>
    <property type="project" value="Ensembl"/>
</dbReference>
<keyword evidence="5" id="KW-0677">Repeat</keyword>
<dbReference type="Gene3D" id="2.60.120.200">
    <property type="match status" value="1"/>
</dbReference>
<dbReference type="Pfam" id="PF13385">
    <property type="entry name" value="Laminin_G_3"/>
    <property type="match status" value="1"/>
</dbReference>
<dbReference type="Pfam" id="PF20426">
    <property type="entry name" value="NBCH_WD40"/>
    <property type="match status" value="1"/>
</dbReference>
<evidence type="ECO:0000259" key="11">
    <source>
        <dbReference type="PROSITE" id="PS50197"/>
    </source>
</evidence>
<dbReference type="Gene3D" id="2.130.10.10">
    <property type="entry name" value="YVTN repeat-like/Quinoprotein amine dehydrogenase"/>
    <property type="match status" value="1"/>
</dbReference>
<dbReference type="FunFam" id="2.130.10.10:FF:000036">
    <property type="entry name" value="Neurobeachin isoform A"/>
    <property type="match status" value="1"/>
</dbReference>
<dbReference type="GO" id="GO:0005886">
    <property type="term" value="C:plasma membrane"/>
    <property type="evidence" value="ECO:0007669"/>
    <property type="project" value="Ensembl"/>
</dbReference>
<feature type="region of interest" description="Disordered" evidence="10">
    <location>
        <begin position="1835"/>
        <end position="1854"/>
    </location>
</feature>
<dbReference type="GO" id="GO:0005802">
    <property type="term" value="C:trans-Golgi network"/>
    <property type="evidence" value="ECO:0007669"/>
    <property type="project" value="Ensembl"/>
</dbReference>
<evidence type="ECO:0000256" key="8">
    <source>
        <dbReference type="ARBA" id="ARBA00073055"/>
    </source>
</evidence>
<evidence type="ECO:0000256" key="10">
    <source>
        <dbReference type="SAM" id="MobiDB-lite"/>
    </source>
</evidence>
<feature type="region of interest" description="Disordered" evidence="10">
    <location>
        <begin position="1"/>
        <end position="37"/>
    </location>
</feature>
<evidence type="ECO:0000259" key="12">
    <source>
        <dbReference type="PROSITE" id="PS51783"/>
    </source>
</evidence>
<dbReference type="OMA" id="XRKVEIM"/>
<dbReference type="Proteomes" id="UP000694559">
    <property type="component" value="Unplaced"/>
</dbReference>
<dbReference type="GO" id="GO:0050808">
    <property type="term" value="P:synapse organization"/>
    <property type="evidence" value="ECO:0007669"/>
    <property type="project" value="Ensembl"/>
</dbReference>
<dbReference type="FunFam" id="2.30.29.30:FF:000059">
    <property type="entry name" value="neurobeachin isoform X1"/>
    <property type="match status" value="1"/>
</dbReference>
<dbReference type="PROSITE" id="PS50197">
    <property type="entry name" value="BEACH"/>
    <property type="match status" value="1"/>
</dbReference>
<comment type="subunit">
    <text evidence="7">Interacts with RII subunit of PKA.</text>
</comment>
<organism evidence="13 14">
    <name type="scientific">Naja naja</name>
    <name type="common">Indian cobra</name>
    <dbReference type="NCBI Taxonomy" id="35670"/>
    <lineage>
        <taxon>Eukaryota</taxon>
        <taxon>Metazoa</taxon>
        <taxon>Chordata</taxon>
        <taxon>Craniata</taxon>
        <taxon>Vertebrata</taxon>
        <taxon>Euteleostomi</taxon>
        <taxon>Lepidosauria</taxon>
        <taxon>Squamata</taxon>
        <taxon>Bifurcata</taxon>
        <taxon>Unidentata</taxon>
        <taxon>Episquamata</taxon>
        <taxon>Toxicofera</taxon>
        <taxon>Serpentes</taxon>
        <taxon>Colubroidea</taxon>
        <taxon>Elapidae</taxon>
        <taxon>Elapinae</taxon>
        <taxon>Naja</taxon>
    </lineage>
</organism>
<proteinExistence type="inferred from homology"/>
<name>A0A8C6YD09_NAJNA</name>
<dbReference type="InterPro" id="IPR046851">
    <property type="entry name" value="NBCH_WD40"/>
</dbReference>
<comment type="similarity">
    <text evidence="2">Belongs to the WD repeat neurobeachin family.</text>
</comment>
<dbReference type="InterPro" id="IPR013320">
    <property type="entry name" value="ConA-like_dom_sf"/>
</dbReference>
<dbReference type="Pfam" id="PF14844">
    <property type="entry name" value="PH_BEACH"/>
    <property type="match status" value="1"/>
</dbReference>
<dbReference type="SUPFAM" id="SSF50978">
    <property type="entry name" value="WD40 repeat-like"/>
    <property type="match status" value="1"/>
</dbReference>
<keyword evidence="3" id="KW-0597">Phosphoprotein</keyword>